<reference evidence="1" key="1">
    <citation type="journal article" date="2015" name="PeerJ">
        <title>First genomic representation of candidate bacterial phylum KSB3 points to enhanced environmental sensing as a trigger of wastewater bulking.</title>
        <authorList>
            <person name="Sekiguchi Y."/>
            <person name="Ohashi A."/>
            <person name="Parks D.H."/>
            <person name="Yamauchi T."/>
            <person name="Tyson G.W."/>
            <person name="Hugenholtz P."/>
        </authorList>
    </citation>
    <scope>NUCLEOTIDE SEQUENCE [LARGE SCALE GENOMIC DNA]</scope>
</reference>
<dbReference type="AlphaFoldDB" id="A0A081C0H9"/>
<dbReference type="Proteomes" id="UP000030661">
    <property type="component" value="Unassembled WGS sequence"/>
</dbReference>
<accession>A0A081C0H9</accession>
<protein>
    <submittedName>
        <fullName evidence="1">Uncharacterized protein</fullName>
    </submittedName>
</protein>
<dbReference type="EMBL" id="DF820466">
    <property type="protein sequence ID" value="GAK58084.1"/>
    <property type="molecule type" value="Genomic_DNA"/>
</dbReference>
<name>A0A081C0H9_VECG1</name>
<dbReference type="STRING" id="1499967.U27_05057"/>
<gene>
    <name evidence="1" type="ORF">U27_05057</name>
</gene>
<evidence type="ECO:0000313" key="2">
    <source>
        <dbReference type="Proteomes" id="UP000030661"/>
    </source>
</evidence>
<evidence type="ECO:0000313" key="1">
    <source>
        <dbReference type="EMBL" id="GAK58084.1"/>
    </source>
</evidence>
<sequence>MKTYVIKQKIGSSKQIVPDLPQCREGDDDGRRG</sequence>
<proteinExistence type="predicted"/>
<keyword evidence="2" id="KW-1185">Reference proteome</keyword>
<dbReference type="HOGENOM" id="CLU_3380661_0_0_0"/>
<organism evidence="1">
    <name type="scientific">Vecturithrix granuli</name>
    <dbReference type="NCBI Taxonomy" id="1499967"/>
    <lineage>
        <taxon>Bacteria</taxon>
        <taxon>Candidatus Moduliflexota</taxon>
        <taxon>Candidatus Vecturitrichia</taxon>
        <taxon>Candidatus Vecturitrichales</taxon>
        <taxon>Candidatus Vecturitrichaceae</taxon>
        <taxon>Candidatus Vecturithrix</taxon>
    </lineage>
</organism>